<keyword evidence="4 6" id="KW-0472">Membrane</keyword>
<dbReference type="PANTHER" id="PTHR43394:SF1">
    <property type="entry name" value="ATP-BINDING CASSETTE SUB-FAMILY B MEMBER 10, MITOCHONDRIAL"/>
    <property type="match status" value="1"/>
</dbReference>
<evidence type="ECO:0000259" key="7">
    <source>
        <dbReference type="PROSITE" id="PS50929"/>
    </source>
</evidence>
<evidence type="ECO:0000256" key="5">
    <source>
        <dbReference type="SAM" id="MobiDB-lite"/>
    </source>
</evidence>
<keyword evidence="2 6" id="KW-0812">Transmembrane</keyword>
<dbReference type="SUPFAM" id="SSF90123">
    <property type="entry name" value="ABC transporter transmembrane region"/>
    <property type="match status" value="1"/>
</dbReference>
<evidence type="ECO:0000256" key="3">
    <source>
        <dbReference type="ARBA" id="ARBA00022989"/>
    </source>
</evidence>
<reference evidence="8" key="1">
    <citation type="submission" date="2020-02" db="EMBL/GenBank/DDBJ databases">
        <authorList>
            <person name="Meier V. D."/>
        </authorList>
    </citation>
    <scope>NUCLEOTIDE SEQUENCE</scope>
    <source>
        <strain evidence="8">AVDCRST_MAG93</strain>
    </source>
</reference>
<organism evidence="8">
    <name type="scientific">uncultured Chloroflexia bacterium</name>
    <dbReference type="NCBI Taxonomy" id="1672391"/>
    <lineage>
        <taxon>Bacteria</taxon>
        <taxon>Bacillati</taxon>
        <taxon>Chloroflexota</taxon>
        <taxon>Chloroflexia</taxon>
        <taxon>environmental samples</taxon>
    </lineage>
</organism>
<sequence>MALSLSARDGEQSPSTSQNPAPNNREFTVAGEHVYNRRSAGRWIMSHVLRYPLLPALVVLFSVSEMVLFSYAPVLIGQAFDLMLSPQRSVAALTSIALLVLGVRIVQGLIGLCSAGTVELLAQRLERNTREELMISLLGKSQTFHNRQQIGDIMARATNDVRQLNGMVNPGFSMIFNSMLGIVIPIIGVAFLDPHLLLAPALFLVFFYWSLRRYTNQLNPVAGAARAQFGVMNAGLTESIGGIEVVKAYAQERSARRRFANDARIFRDLAVKEGQIQARYLPILFFGLMYALGFAHALFL</sequence>
<protein>
    <submittedName>
        <fullName evidence="8">Heterodimeric efflux ABC transporter, permease/ATP-binding subunit 1</fullName>
    </submittedName>
</protein>
<evidence type="ECO:0000256" key="4">
    <source>
        <dbReference type="ARBA" id="ARBA00023136"/>
    </source>
</evidence>
<dbReference type="GO" id="GO:0015421">
    <property type="term" value="F:ABC-type oligopeptide transporter activity"/>
    <property type="evidence" value="ECO:0007669"/>
    <property type="project" value="TreeGrafter"/>
</dbReference>
<name>A0A6J4NLC8_9CHLR</name>
<accession>A0A6J4NLC8</accession>
<keyword evidence="3 6" id="KW-1133">Transmembrane helix</keyword>
<comment type="subcellular location">
    <subcellularLocation>
        <location evidence="1">Cell membrane</location>
        <topology evidence="1">Multi-pass membrane protein</topology>
    </subcellularLocation>
</comment>
<dbReference type="GO" id="GO:0005524">
    <property type="term" value="F:ATP binding"/>
    <property type="evidence" value="ECO:0007669"/>
    <property type="project" value="UniProtKB-KW"/>
</dbReference>
<dbReference type="InterPro" id="IPR036640">
    <property type="entry name" value="ABC1_TM_sf"/>
</dbReference>
<dbReference type="AlphaFoldDB" id="A0A6J4NLC8"/>
<evidence type="ECO:0000256" key="2">
    <source>
        <dbReference type="ARBA" id="ARBA00022692"/>
    </source>
</evidence>
<feature type="transmembrane region" description="Helical" evidence="6">
    <location>
        <begin position="171"/>
        <end position="189"/>
    </location>
</feature>
<dbReference type="EMBL" id="CADCTR010003235">
    <property type="protein sequence ID" value="CAA9389100.1"/>
    <property type="molecule type" value="Genomic_DNA"/>
</dbReference>
<dbReference type="Gene3D" id="1.20.1560.10">
    <property type="entry name" value="ABC transporter type 1, transmembrane domain"/>
    <property type="match status" value="1"/>
</dbReference>
<feature type="compositionally biased region" description="Polar residues" evidence="5">
    <location>
        <begin position="12"/>
        <end position="26"/>
    </location>
</feature>
<gene>
    <name evidence="8" type="ORF">AVDCRST_MAG93-9633</name>
</gene>
<dbReference type="InterPro" id="IPR011527">
    <property type="entry name" value="ABC1_TM_dom"/>
</dbReference>
<evidence type="ECO:0000313" key="8">
    <source>
        <dbReference type="EMBL" id="CAA9389100.1"/>
    </source>
</evidence>
<feature type="domain" description="ABC transmembrane type-1" evidence="7">
    <location>
        <begin position="56"/>
        <end position="300"/>
    </location>
</feature>
<proteinExistence type="predicted"/>
<keyword evidence="8" id="KW-0547">Nucleotide-binding</keyword>
<keyword evidence="8" id="KW-0067">ATP-binding</keyword>
<feature type="transmembrane region" description="Helical" evidence="6">
    <location>
        <begin position="96"/>
        <end position="122"/>
    </location>
</feature>
<feature type="transmembrane region" description="Helical" evidence="6">
    <location>
        <begin position="53"/>
        <end position="76"/>
    </location>
</feature>
<evidence type="ECO:0000256" key="6">
    <source>
        <dbReference type="SAM" id="Phobius"/>
    </source>
</evidence>
<dbReference type="PANTHER" id="PTHR43394">
    <property type="entry name" value="ATP-DEPENDENT PERMEASE MDL1, MITOCHONDRIAL"/>
    <property type="match status" value="1"/>
</dbReference>
<dbReference type="PROSITE" id="PS50929">
    <property type="entry name" value="ABC_TM1F"/>
    <property type="match status" value="1"/>
</dbReference>
<dbReference type="GO" id="GO:0005886">
    <property type="term" value="C:plasma membrane"/>
    <property type="evidence" value="ECO:0007669"/>
    <property type="project" value="UniProtKB-SubCell"/>
</dbReference>
<evidence type="ECO:0000256" key="1">
    <source>
        <dbReference type="ARBA" id="ARBA00004651"/>
    </source>
</evidence>
<dbReference type="Pfam" id="PF00664">
    <property type="entry name" value="ABC_membrane"/>
    <property type="match status" value="1"/>
</dbReference>
<feature type="region of interest" description="Disordered" evidence="5">
    <location>
        <begin position="1"/>
        <end position="26"/>
    </location>
</feature>
<feature type="transmembrane region" description="Helical" evidence="6">
    <location>
        <begin position="280"/>
        <end position="299"/>
    </location>
</feature>
<dbReference type="CDD" id="cd07346">
    <property type="entry name" value="ABC_6TM_exporters"/>
    <property type="match status" value="1"/>
</dbReference>
<feature type="transmembrane region" description="Helical" evidence="6">
    <location>
        <begin position="195"/>
        <end position="211"/>
    </location>
</feature>
<feature type="non-terminal residue" evidence="8">
    <location>
        <position position="300"/>
    </location>
</feature>
<dbReference type="InterPro" id="IPR039421">
    <property type="entry name" value="Type_1_exporter"/>
</dbReference>